<dbReference type="Proteomes" id="UP000507470">
    <property type="component" value="Unassembled WGS sequence"/>
</dbReference>
<organism evidence="1 2">
    <name type="scientific">Mytilus coruscus</name>
    <name type="common">Sea mussel</name>
    <dbReference type="NCBI Taxonomy" id="42192"/>
    <lineage>
        <taxon>Eukaryota</taxon>
        <taxon>Metazoa</taxon>
        <taxon>Spiralia</taxon>
        <taxon>Lophotrochozoa</taxon>
        <taxon>Mollusca</taxon>
        <taxon>Bivalvia</taxon>
        <taxon>Autobranchia</taxon>
        <taxon>Pteriomorphia</taxon>
        <taxon>Mytilida</taxon>
        <taxon>Mytiloidea</taxon>
        <taxon>Mytilidae</taxon>
        <taxon>Mytilinae</taxon>
        <taxon>Mytilus</taxon>
    </lineage>
</organism>
<accession>A0A6J8CKS5</accession>
<protein>
    <submittedName>
        <fullName evidence="1">Uncharacterized protein</fullName>
    </submittedName>
</protein>
<dbReference type="AlphaFoldDB" id="A0A6J8CKS5"/>
<gene>
    <name evidence="1" type="ORF">MCOR_30385</name>
</gene>
<name>A0A6J8CKS5_MYTCO</name>
<reference evidence="1 2" key="1">
    <citation type="submission" date="2020-06" db="EMBL/GenBank/DDBJ databases">
        <authorList>
            <person name="Li R."/>
            <person name="Bekaert M."/>
        </authorList>
    </citation>
    <scope>NUCLEOTIDE SEQUENCE [LARGE SCALE GENOMIC DNA]</scope>
    <source>
        <strain evidence="2">wild</strain>
    </source>
</reference>
<proteinExistence type="predicted"/>
<evidence type="ECO:0000313" key="1">
    <source>
        <dbReference type="EMBL" id="CAC5395747.1"/>
    </source>
</evidence>
<dbReference type="EMBL" id="CACVKT020005565">
    <property type="protein sequence ID" value="CAC5395747.1"/>
    <property type="molecule type" value="Genomic_DNA"/>
</dbReference>
<dbReference type="OrthoDB" id="5986221at2759"/>
<sequence>MNFCNFGKVILSRDTKDLSSIQAWRKNKECTKPPKISSNFSLKERFANYEEYMENFPKMSIKYESFQIKIPRLQDYLTNKKYWIEKNKNGEQKTFLEYFSLKKWNSLSGKEKKEHSLENCNPCNTIHGHISKLHKSAPEKTVALNALCSNATQTMIDITSPKAAKGSKTKGLDIVKKFVKMIQPVVETEMNISFDQSISVSMSPKSTPQDTKKEINKNIIESRNKFAESITDGGNDVYSFLASGKSYKQYNRDRMSACFESKQMASDRTFKTITEKKLHKPKTHHGKFDSYNFDKQGFLIYITAKPKGSHVNWTQLARLFKVKINDKIPQNAGQILQAYAKYNKIDISSFTGHLNMYQKRVRRAKKIINMKTTKVTIPTPRPAKKLKEDIMKKIQSGDIYIGEEVAPKNITTTKIDSSGALVEVNQNVYGRKIPLAHIRQTALQDQIQLGILNYHSDQDYENLSDEDVQQRYTRIGEHQPEIKEEAINKLKQLERTRHLKIWHDHSDILNHSYICFMVSWLYDPANFLTDEEYVQKYPNKKPINIQSAVERPKIYLFGQSGSSDMEQVMYLETRIRDLEAVHLSISEGPVEVFDVVRVFSGDGPARQFEAGQQRGGNYPCICGARAANHGNLVFCYHLKVLDFDDRSKIASSANSLGKLQRGNINPFQNLKKQEIIDELDSRHINFSMSNKVELQEELTSLLHGIVRPPALMLSHPKKSSSELNIGQYEVLGCEPLHDITNLVQNVITELPNHIKDPAVQKQFQHFTATTIGNKNQLKGSDARMFAVKLTKFATTLYMNQQLDTNIMELINSLIDIVHICYSPFESRTPKSILRLHNQCFKFGIMSRIVFGIPTKMTTRKFFGSHFHKQEERCFGDLRRVSESTTNRHAGHIVDNAIMRITTQQQLVYKQNSFTIQDSSISKQARLLPPRPRTIFSSELIANRSVLVTSHLKRIADFMICDKDVWWMMEDGNIVFLDGPDDPQFHWEGPTLHHFRSSSLKKEQSFLLNTWQLILEMFEKVSLKLPLNKVKVVDDDGKSRFISFASNSNNNRAEQDDVVEEISIPEKIATLERCEEIATTERCEDTATTERSDEETLENDDVIEEIYMCEEIATTERCNKETVENDGKLDEDDKAASESTTFYSIHDIKADHQQTESTATNFNDLTNGRKPIEKMAPHSNVVKYNYKYGLDLKQTKEDENKKVRCMYKSYVKDKEIDDVISTTTARKKAIKRKLFDEDTGAMVEVIANAGIWHGKGHLFPR</sequence>
<keyword evidence="2" id="KW-1185">Reference proteome</keyword>
<evidence type="ECO:0000313" key="2">
    <source>
        <dbReference type="Proteomes" id="UP000507470"/>
    </source>
</evidence>